<keyword evidence="6 12" id="KW-0479">Metal-binding</keyword>
<dbReference type="InterPro" id="IPR000999">
    <property type="entry name" value="RNase_III_dom"/>
</dbReference>
<proteinExistence type="inferred from homology"/>
<feature type="domain" description="RNase III" evidence="14">
    <location>
        <begin position="7"/>
        <end position="134"/>
    </location>
</feature>
<dbReference type="CDD" id="cd00593">
    <property type="entry name" value="RIBOc"/>
    <property type="match status" value="1"/>
</dbReference>
<evidence type="ECO:0000259" key="14">
    <source>
        <dbReference type="PROSITE" id="PS50142"/>
    </source>
</evidence>
<dbReference type="GO" id="GO:0046872">
    <property type="term" value="F:metal ion binding"/>
    <property type="evidence" value="ECO:0007669"/>
    <property type="project" value="UniProtKB-KW"/>
</dbReference>
<keyword evidence="4 12" id="KW-0507">mRNA processing</keyword>
<dbReference type="GO" id="GO:0008033">
    <property type="term" value="P:tRNA processing"/>
    <property type="evidence" value="ECO:0007669"/>
    <property type="project" value="UniProtKB-KW"/>
</dbReference>
<feature type="domain" description="DRBM" evidence="13">
    <location>
        <begin position="161"/>
        <end position="230"/>
    </location>
</feature>
<evidence type="ECO:0000259" key="13">
    <source>
        <dbReference type="PROSITE" id="PS50137"/>
    </source>
</evidence>
<feature type="active site" evidence="12">
    <location>
        <position position="51"/>
    </location>
</feature>
<comment type="caution">
    <text evidence="15">The sequence shown here is derived from an EMBL/GenBank/DDBJ whole genome shotgun (WGS) entry which is preliminary data.</text>
</comment>
<dbReference type="PANTHER" id="PTHR14950">
    <property type="entry name" value="DICER-RELATED"/>
    <property type="match status" value="1"/>
</dbReference>
<dbReference type="SMART" id="SM00358">
    <property type="entry name" value="DSRM"/>
    <property type="match status" value="1"/>
</dbReference>
<evidence type="ECO:0000313" key="15">
    <source>
        <dbReference type="EMBL" id="PJE63825.1"/>
    </source>
</evidence>
<feature type="binding site" evidence="12">
    <location>
        <position position="47"/>
    </location>
    <ligand>
        <name>Mg(2+)</name>
        <dbReference type="ChEBI" id="CHEBI:18420"/>
    </ligand>
</feature>
<dbReference type="GO" id="GO:0005737">
    <property type="term" value="C:cytoplasm"/>
    <property type="evidence" value="ECO:0007669"/>
    <property type="project" value="UniProtKB-SubCell"/>
</dbReference>
<dbReference type="Proteomes" id="UP000231569">
    <property type="component" value="Unassembled WGS sequence"/>
</dbReference>
<keyword evidence="7 12" id="KW-0255">Endonuclease</keyword>
<keyword evidence="12" id="KW-0699">rRNA-binding</keyword>
<keyword evidence="9 12" id="KW-0460">Magnesium</keyword>
<dbReference type="PROSITE" id="PS00517">
    <property type="entry name" value="RNASE_3_1"/>
    <property type="match status" value="1"/>
</dbReference>
<dbReference type="GO" id="GO:0006397">
    <property type="term" value="P:mRNA processing"/>
    <property type="evidence" value="ECO:0007669"/>
    <property type="project" value="UniProtKB-UniRule"/>
</dbReference>
<dbReference type="PROSITE" id="PS50137">
    <property type="entry name" value="DS_RBD"/>
    <property type="match status" value="1"/>
</dbReference>
<dbReference type="EMBL" id="PFEE01000025">
    <property type="protein sequence ID" value="PJE63825.1"/>
    <property type="molecule type" value="Genomic_DNA"/>
</dbReference>
<evidence type="ECO:0000256" key="1">
    <source>
        <dbReference type="ARBA" id="ARBA00000109"/>
    </source>
</evidence>
<protein>
    <recommendedName>
        <fullName evidence="12">Ribonuclease 3</fullName>
        <ecNumber evidence="12">3.1.26.3</ecNumber>
    </recommendedName>
    <alternativeName>
        <fullName evidence="12">Ribonuclease III</fullName>
        <shortName evidence="12">RNase III</shortName>
    </alternativeName>
</protein>
<dbReference type="SMART" id="SM00535">
    <property type="entry name" value="RIBOc"/>
    <property type="match status" value="1"/>
</dbReference>
<feature type="active site" evidence="12">
    <location>
        <position position="123"/>
    </location>
</feature>
<dbReference type="Pfam" id="PF00035">
    <property type="entry name" value="dsrm"/>
    <property type="match status" value="1"/>
</dbReference>
<dbReference type="Gene3D" id="3.30.160.20">
    <property type="match status" value="1"/>
</dbReference>
<evidence type="ECO:0000313" key="16">
    <source>
        <dbReference type="Proteomes" id="UP000231569"/>
    </source>
</evidence>
<evidence type="ECO:0000256" key="7">
    <source>
        <dbReference type="ARBA" id="ARBA00022759"/>
    </source>
</evidence>
<dbReference type="AlphaFoldDB" id="A0A2M8KV62"/>
<dbReference type="Gene3D" id="1.10.1520.10">
    <property type="entry name" value="Ribonuclease III domain"/>
    <property type="match status" value="1"/>
</dbReference>
<dbReference type="InterPro" id="IPR036389">
    <property type="entry name" value="RNase_III_sf"/>
</dbReference>
<evidence type="ECO:0000256" key="3">
    <source>
        <dbReference type="ARBA" id="ARBA00022552"/>
    </source>
</evidence>
<evidence type="ECO:0000256" key="5">
    <source>
        <dbReference type="ARBA" id="ARBA00022722"/>
    </source>
</evidence>
<evidence type="ECO:0000256" key="8">
    <source>
        <dbReference type="ARBA" id="ARBA00022801"/>
    </source>
</evidence>
<keyword evidence="8 12" id="KW-0378">Hydrolase</keyword>
<evidence type="ECO:0000256" key="4">
    <source>
        <dbReference type="ARBA" id="ARBA00022664"/>
    </source>
</evidence>
<dbReference type="EC" id="3.1.26.3" evidence="12"/>
<comment type="similarity">
    <text evidence="2">Belongs to the ribonuclease III family.</text>
</comment>
<name>A0A2M8KV62_9BACT</name>
<evidence type="ECO:0000256" key="6">
    <source>
        <dbReference type="ARBA" id="ARBA00022723"/>
    </source>
</evidence>
<dbReference type="SUPFAM" id="SSF54768">
    <property type="entry name" value="dsRNA-binding domain-like"/>
    <property type="match status" value="1"/>
</dbReference>
<dbReference type="HAMAP" id="MF_00104">
    <property type="entry name" value="RNase_III"/>
    <property type="match status" value="1"/>
</dbReference>
<organism evidence="15 16">
    <name type="scientific">Candidatus Roizmanbacteria bacterium CG10_big_fil_rev_8_21_14_0_10_45_7</name>
    <dbReference type="NCBI Taxonomy" id="1974854"/>
    <lineage>
        <taxon>Bacteria</taxon>
        <taxon>Candidatus Roizmaniibacteriota</taxon>
    </lineage>
</organism>
<dbReference type="FunFam" id="1.10.1520.10:FF:000001">
    <property type="entry name" value="Ribonuclease 3"/>
    <property type="match status" value="1"/>
</dbReference>
<dbReference type="SUPFAM" id="SSF69065">
    <property type="entry name" value="RNase III domain-like"/>
    <property type="match status" value="1"/>
</dbReference>
<comment type="catalytic activity">
    <reaction evidence="1 12">
        <text>Endonucleolytic cleavage to 5'-phosphomonoester.</text>
        <dbReference type="EC" id="3.1.26.3"/>
    </reaction>
</comment>
<evidence type="ECO:0000256" key="10">
    <source>
        <dbReference type="ARBA" id="ARBA00022884"/>
    </source>
</evidence>
<feature type="binding site" evidence="12">
    <location>
        <position position="120"/>
    </location>
    <ligand>
        <name>Mg(2+)</name>
        <dbReference type="ChEBI" id="CHEBI:18420"/>
    </ligand>
</feature>
<dbReference type="Pfam" id="PF14622">
    <property type="entry name" value="Ribonucleas_3_3"/>
    <property type="match status" value="1"/>
</dbReference>
<keyword evidence="12" id="KW-0819">tRNA processing</keyword>
<evidence type="ECO:0000256" key="11">
    <source>
        <dbReference type="ARBA" id="ARBA00049596"/>
    </source>
</evidence>
<comment type="subcellular location">
    <subcellularLocation>
        <location evidence="12">Cytoplasm</location>
    </subcellularLocation>
</comment>
<dbReference type="InterPro" id="IPR011907">
    <property type="entry name" value="RNase_III"/>
</dbReference>
<dbReference type="PROSITE" id="PS50142">
    <property type="entry name" value="RNASE_3_2"/>
    <property type="match status" value="1"/>
</dbReference>
<keyword evidence="12" id="KW-0963">Cytoplasm</keyword>
<reference evidence="16" key="1">
    <citation type="submission" date="2017-09" db="EMBL/GenBank/DDBJ databases">
        <title>Depth-based differentiation of microbial function through sediment-hosted aquifers and enrichment of novel symbionts in the deep terrestrial subsurface.</title>
        <authorList>
            <person name="Probst A.J."/>
            <person name="Ladd B."/>
            <person name="Jarett J.K."/>
            <person name="Geller-Mcgrath D.E."/>
            <person name="Sieber C.M.K."/>
            <person name="Emerson J.B."/>
            <person name="Anantharaman K."/>
            <person name="Thomas B.C."/>
            <person name="Malmstrom R."/>
            <person name="Stieglmeier M."/>
            <person name="Klingl A."/>
            <person name="Woyke T."/>
            <person name="Ryan C.M."/>
            <person name="Banfield J.F."/>
        </authorList>
    </citation>
    <scope>NUCLEOTIDE SEQUENCE [LARGE SCALE GENOMIC DNA]</scope>
</reference>
<keyword evidence="5 12" id="KW-0540">Nuclease</keyword>
<dbReference type="InterPro" id="IPR014720">
    <property type="entry name" value="dsRBD_dom"/>
</dbReference>
<comment type="cofactor">
    <cofactor evidence="12">
        <name>Mg(2+)</name>
        <dbReference type="ChEBI" id="CHEBI:18420"/>
    </cofactor>
</comment>
<evidence type="ECO:0000256" key="2">
    <source>
        <dbReference type="ARBA" id="ARBA00010183"/>
    </source>
</evidence>
<dbReference type="GO" id="GO:0004525">
    <property type="term" value="F:ribonuclease III activity"/>
    <property type="evidence" value="ECO:0007669"/>
    <property type="project" value="UniProtKB-UniRule"/>
</dbReference>
<feature type="binding site" evidence="12">
    <location>
        <position position="123"/>
    </location>
    <ligand>
        <name>Mg(2+)</name>
        <dbReference type="ChEBI" id="CHEBI:18420"/>
    </ligand>
</feature>
<sequence length="231" mass="25657">MQPVKNKQELLSALGFSSPESILCQQALTHSSYVNEHPEEASYERLEFLGDAVLSLVSSTYLFTNYPEFPEGILTDMRAALVRTEKLAEIALELQLGTYGRFSKGEEHNHGGKNENILADILEALLGALYLEEGYSSVNALFMKYFVPHLSVILETKSYRDPKTQFQEIVQQKMKITPTYQLVKENRELDEQAFTVAVYVAGKSLAIGTGKTKKAAESTAAAKAIGILDKK</sequence>
<comment type="subunit">
    <text evidence="12">Homodimer.</text>
</comment>
<evidence type="ECO:0000256" key="9">
    <source>
        <dbReference type="ARBA" id="ARBA00022842"/>
    </source>
</evidence>
<dbReference type="PANTHER" id="PTHR14950:SF37">
    <property type="entry name" value="ENDORIBONUCLEASE DICER"/>
    <property type="match status" value="1"/>
</dbReference>
<keyword evidence="10 12" id="KW-0694">RNA-binding</keyword>
<dbReference type="CDD" id="cd10845">
    <property type="entry name" value="DSRM_RNAse_III_family"/>
    <property type="match status" value="1"/>
</dbReference>
<comment type="function">
    <text evidence="11 12">Digests double-stranded RNA. Involved in the processing of primary rRNA transcript to yield the immediate precursors to the large and small rRNAs (23S and 16S). Processes some mRNAs, and tRNAs when they are encoded in the rRNA operon. Processes pre-crRNA and tracrRNA of type II CRISPR loci if present in the organism.</text>
</comment>
<evidence type="ECO:0000256" key="12">
    <source>
        <dbReference type="HAMAP-Rule" id="MF_00104"/>
    </source>
</evidence>
<dbReference type="GO" id="GO:0006364">
    <property type="term" value="P:rRNA processing"/>
    <property type="evidence" value="ECO:0007669"/>
    <property type="project" value="UniProtKB-UniRule"/>
</dbReference>
<accession>A0A2M8KV62</accession>
<gene>
    <name evidence="12 15" type="primary">rnc</name>
    <name evidence="15" type="ORF">COU89_01090</name>
</gene>
<dbReference type="GO" id="GO:0019843">
    <property type="term" value="F:rRNA binding"/>
    <property type="evidence" value="ECO:0007669"/>
    <property type="project" value="UniProtKB-KW"/>
</dbReference>
<dbReference type="NCBIfam" id="TIGR02191">
    <property type="entry name" value="RNaseIII"/>
    <property type="match status" value="1"/>
</dbReference>
<keyword evidence="3 12" id="KW-0698">rRNA processing</keyword>